<proteinExistence type="predicted"/>
<evidence type="ECO:0000313" key="2">
    <source>
        <dbReference type="Proteomes" id="UP001626550"/>
    </source>
</evidence>
<gene>
    <name evidence="1" type="ORF">Ciccas_014388</name>
</gene>
<sequence length="257" mass="29328">MHYELRLFTYGQPVIVVNTTQVKGNVAVLSFTHGGGISLSKNYRLTVYAITETNEIKDQQLIGNHKINFVAKVHYQDVMDRLAESIAKNLNSSTGKQKDLSQELAELSLPCSHLLQKLTLIISNDESVFAGHEGRKQFDKKYRLRDACKASGVSISKCWELTLKEYSEDRYTFNRPDKGEYVAGLSVQLRFYYDHYKDGWYASKVYPIAKCSDDETGTPKSMSSEMTQKVSCMIDLFAFQVFGCCFFSSSRFYWVLV</sequence>
<name>A0ABD2PL35_9PLAT</name>
<keyword evidence="2" id="KW-1185">Reference proteome</keyword>
<evidence type="ECO:0000313" key="1">
    <source>
        <dbReference type="EMBL" id="KAL3307106.1"/>
    </source>
</evidence>
<protein>
    <submittedName>
        <fullName evidence="1">Uncharacterized protein</fullName>
    </submittedName>
</protein>
<comment type="caution">
    <text evidence="1">The sequence shown here is derived from an EMBL/GenBank/DDBJ whole genome shotgun (WGS) entry which is preliminary data.</text>
</comment>
<dbReference type="Proteomes" id="UP001626550">
    <property type="component" value="Unassembled WGS sequence"/>
</dbReference>
<dbReference type="AlphaFoldDB" id="A0ABD2PL35"/>
<accession>A0ABD2PL35</accession>
<dbReference type="EMBL" id="JBJKFK010008308">
    <property type="protein sequence ID" value="KAL3307106.1"/>
    <property type="molecule type" value="Genomic_DNA"/>
</dbReference>
<organism evidence="1 2">
    <name type="scientific">Cichlidogyrus casuarinus</name>
    <dbReference type="NCBI Taxonomy" id="1844966"/>
    <lineage>
        <taxon>Eukaryota</taxon>
        <taxon>Metazoa</taxon>
        <taxon>Spiralia</taxon>
        <taxon>Lophotrochozoa</taxon>
        <taxon>Platyhelminthes</taxon>
        <taxon>Monogenea</taxon>
        <taxon>Monopisthocotylea</taxon>
        <taxon>Dactylogyridea</taxon>
        <taxon>Ancyrocephalidae</taxon>
        <taxon>Cichlidogyrus</taxon>
    </lineage>
</organism>
<reference evidence="1 2" key="1">
    <citation type="submission" date="2024-11" db="EMBL/GenBank/DDBJ databases">
        <title>Adaptive evolution of stress response genes in parasites aligns with host niche diversity.</title>
        <authorList>
            <person name="Hahn C."/>
            <person name="Resl P."/>
        </authorList>
    </citation>
    <scope>NUCLEOTIDE SEQUENCE [LARGE SCALE GENOMIC DNA]</scope>
    <source>
        <strain evidence="1">EGGRZ-B1_66</strain>
        <tissue evidence="1">Body</tissue>
    </source>
</reference>